<evidence type="ECO:0000313" key="3">
    <source>
        <dbReference type="Proteomes" id="UP000222788"/>
    </source>
</evidence>
<comment type="caution">
    <text evidence="2">The sequence shown here is derived from an EMBL/GenBank/DDBJ whole genome shotgun (WGS) entry which is preliminary data.</text>
</comment>
<feature type="region of interest" description="Disordered" evidence="1">
    <location>
        <begin position="18"/>
        <end position="62"/>
    </location>
</feature>
<protein>
    <submittedName>
        <fullName evidence="2">Uncharacterized protein</fullName>
    </submittedName>
</protein>
<reference evidence="2 3" key="1">
    <citation type="journal article" date="2013" name="Fungal Biol.">
        <title>Analysis of microsatellite markers in the genome of the plant pathogen Ceratocystis fimbriata.</title>
        <authorList>
            <person name="Simpson M.C."/>
            <person name="Wilken P.M."/>
            <person name="Coetzee M.P."/>
            <person name="Wingfield M.J."/>
            <person name="Wingfield B.D."/>
        </authorList>
    </citation>
    <scope>NUCLEOTIDE SEQUENCE [LARGE SCALE GENOMIC DNA]</scope>
    <source>
        <strain evidence="2 3">CBS 114723</strain>
    </source>
</reference>
<dbReference type="EMBL" id="APWK03000106">
    <property type="protein sequence ID" value="PHH50996.1"/>
    <property type="molecule type" value="Genomic_DNA"/>
</dbReference>
<gene>
    <name evidence="2" type="ORF">CFIMG_007262RA00001</name>
</gene>
<reference evidence="2 3" key="2">
    <citation type="journal article" date="2013" name="IMA Fungus">
        <title>IMA Genome-F 1: Ceratocystis fimbriata: Draft nuclear genome sequence for the plant pathogen, Ceratocystis fimbriata.</title>
        <authorList>
            <person name="Wilken P.M."/>
            <person name="Steenkamp E.T."/>
            <person name="Wingfield M.J."/>
            <person name="de Beer Z.W."/>
            <person name="Wingfield B.D."/>
        </authorList>
    </citation>
    <scope>NUCLEOTIDE SEQUENCE [LARGE SCALE GENOMIC DNA]</scope>
    <source>
        <strain evidence="2 3">CBS 114723</strain>
    </source>
</reference>
<dbReference type="AlphaFoldDB" id="A0A2C5WYP2"/>
<keyword evidence="3" id="KW-1185">Reference proteome</keyword>
<proteinExistence type="predicted"/>
<sequence>MTLKSLYNTCKFSEIFPRLRPHSSRIPDQAQTGPKPKPKPQHNLLMEAPSTPPPVPPSESVPGVIVSGLAWKEKPAQLGPLKLNQNVQTKKNRSSLLVYQPV</sequence>
<name>A0A2C5WYP2_9PEZI</name>
<evidence type="ECO:0000256" key="1">
    <source>
        <dbReference type="SAM" id="MobiDB-lite"/>
    </source>
</evidence>
<evidence type="ECO:0000313" key="2">
    <source>
        <dbReference type="EMBL" id="PHH50996.1"/>
    </source>
</evidence>
<accession>A0A2C5WYP2</accession>
<dbReference type="Proteomes" id="UP000222788">
    <property type="component" value="Unassembled WGS sequence"/>
</dbReference>
<feature type="compositionally biased region" description="Pro residues" evidence="1">
    <location>
        <begin position="50"/>
        <end position="59"/>
    </location>
</feature>
<organism evidence="2 3">
    <name type="scientific">Ceratocystis fimbriata CBS 114723</name>
    <dbReference type="NCBI Taxonomy" id="1035309"/>
    <lineage>
        <taxon>Eukaryota</taxon>
        <taxon>Fungi</taxon>
        <taxon>Dikarya</taxon>
        <taxon>Ascomycota</taxon>
        <taxon>Pezizomycotina</taxon>
        <taxon>Sordariomycetes</taxon>
        <taxon>Hypocreomycetidae</taxon>
        <taxon>Microascales</taxon>
        <taxon>Ceratocystidaceae</taxon>
        <taxon>Ceratocystis</taxon>
    </lineage>
</organism>